<evidence type="ECO:0000313" key="2">
    <source>
        <dbReference type="Proteomes" id="UP000237246"/>
    </source>
</evidence>
<organism evidence="1 2">
    <name type="scientific">Bambusicola thoracicus</name>
    <name type="common">Chinese bamboo-partridge</name>
    <name type="synonym">Perdix thoracica</name>
    <dbReference type="NCBI Taxonomy" id="9083"/>
    <lineage>
        <taxon>Eukaryota</taxon>
        <taxon>Metazoa</taxon>
        <taxon>Chordata</taxon>
        <taxon>Craniata</taxon>
        <taxon>Vertebrata</taxon>
        <taxon>Euteleostomi</taxon>
        <taxon>Archelosauria</taxon>
        <taxon>Archosauria</taxon>
        <taxon>Dinosauria</taxon>
        <taxon>Saurischia</taxon>
        <taxon>Theropoda</taxon>
        <taxon>Coelurosauria</taxon>
        <taxon>Aves</taxon>
        <taxon>Neognathae</taxon>
        <taxon>Galloanserae</taxon>
        <taxon>Galliformes</taxon>
        <taxon>Phasianidae</taxon>
        <taxon>Perdicinae</taxon>
        <taxon>Bambusicola</taxon>
    </lineage>
</organism>
<comment type="caution">
    <text evidence="1">The sequence shown here is derived from an EMBL/GenBank/DDBJ whole genome shotgun (WGS) entry which is preliminary data.</text>
</comment>
<dbReference type="OrthoDB" id="2418081at2759"/>
<dbReference type="Proteomes" id="UP000237246">
    <property type="component" value="Unassembled WGS sequence"/>
</dbReference>
<dbReference type="EMBL" id="PPHD01016590">
    <property type="protein sequence ID" value="POI29110.1"/>
    <property type="molecule type" value="Genomic_DNA"/>
</dbReference>
<sequence>MFGSLTVEKLKSMINPANITFRTYSGMMHSSCIEVIFLIEMF</sequence>
<proteinExistence type="predicted"/>
<name>A0A2P4SYC9_BAMTH</name>
<protein>
    <submittedName>
        <fullName evidence="1">Uncharacterized protein</fullName>
    </submittedName>
</protein>
<evidence type="ECO:0000313" key="1">
    <source>
        <dbReference type="EMBL" id="POI29110.1"/>
    </source>
</evidence>
<dbReference type="AlphaFoldDB" id="A0A2P4SYC9"/>
<gene>
    <name evidence="1" type="ORF">CIB84_007138</name>
</gene>
<accession>A0A2P4SYC9</accession>
<reference evidence="1 2" key="1">
    <citation type="submission" date="2018-01" db="EMBL/GenBank/DDBJ databases">
        <title>Comparison of the Chinese Bamboo Partridge and Red Junglefowl genome sequences highlights the importance of demography in genome evolution.</title>
        <authorList>
            <person name="Tiley G.P."/>
            <person name="Kimball R.T."/>
            <person name="Braun E.L."/>
            <person name="Burleigh J.G."/>
        </authorList>
    </citation>
    <scope>NUCLEOTIDE SEQUENCE [LARGE SCALE GENOMIC DNA]</scope>
    <source>
        <strain evidence="1">RTK389</strain>
        <tissue evidence="1">Blood</tissue>
    </source>
</reference>
<keyword evidence="2" id="KW-1185">Reference proteome</keyword>